<protein>
    <submittedName>
        <fullName evidence="2">Uncharacterized protein</fullName>
    </submittedName>
</protein>
<gene>
    <name evidence="2" type="ORF">GCM10022262_05560</name>
</gene>
<dbReference type="EMBL" id="BAABBA010000002">
    <property type="protein sequence ID" value="GAA4286197.1"/>
    <property type="molecule type" value="Genomic_DNA"/>
</dbReference>
<name>A0ABP8EQF8_9MICO</name>
<dbReference type="Proteomes" id="UP001499841">
    <property type="component" value="Unassembled WGS sequence"/>
</dbReference>
<evidence type="ECO:0000313" key="2">
    <source>
        <dbReference type="EMBL" id="GAA4286197.1"/>
    </source>
</evidence>
<evidence type="ECO:0000256" key="1">
    <source>
        <dbReference type="SAM" id="Coils"/>
    </source>
</evidence>
<feature type="coiled-coil region" evidence="1">
    <location>
        <begin position="30"/>
        <end position="92"/>
    </location>
</feature>
<keyword evidence="1" id="KW-0175">Coiled coil</keyword>
<sequence>MTPARPRTTNRKRDTIMSIFTRKAEAAARAAKAQAAAEAAAADLAAIEAEETRKRRARLDEYDRATVDTWDAQRVSDELAEARARLTDAALATPFFAALIDYATERTDAADKARTVRDAARRLGIEDDVDLGTHLYGGGIADLQTVFSDVLADVVNRRRETTHAERTAARAAYVEDLD</sequence>
<organism evidence="2 3">
    <name type="scientific">Georgenia daeguensis</name>
    <dbReference type="NCBI Taxonomy" id="908355"/>
    <lineage>
        <taxon>Bacteria</taxon>
        <taxon>Bacillati</taxon>
        <taxon>Actinomycetota</taxon>
        <taxon>Actinomycetes</taxon>
        <taxon>Micrococcales</taxon>
        <taxon>Bogoriellaceae</taxon>
        <taxon>Georgenia</taxon>
    </lineage>
</organism>
<comment type="caution">
    <text evidence="2">The sequence shown here is derived from an EMBL/GenBank/DDBJ whole genome shotgun (WGS) entry which is preliminary data.</text>
</comment>
<evidence type="ECO:0000313" key="3">
    <source>
        <dbReference type="Proteomes" id="UP001499841"/>
    </source>
</evidence>
<reference evidence="3" key="1">
    <citation type="journal article" date="2019" name="Int. J. Syst. Evol. Microbiol.">
        <title>The Global Catalogue of Microorganisms (GCM) 10K type strain sequencing project: providing services to taxonomists for standard genome sequencing and annotation.</title>
        <authorList>
            <consortium name="The Broad Institute Genomics Platform"/>
            <consortium name="The Broad Institute Genome Sequencing Center for Infectious Disease"/>
            <person name="Wu L."/>
            <person name="Ma J."/>
        </authorList>
    </citation>
    <scope>NUCLEOTIDE SEQUENCE [LARGE SCALE GENOMIC DNA]</scope>
    <source>
        <strain evidence="3">JCM 17459</strain>
    </source>
</reference>
<keyword evidence="3" id="KW-1185">Reference proteome</keyword>
<accession>A0ABP8EQF8</accession>
<proteinExistence type="predicted"/>